<keyword evidence="2" id="KW-1185">Reference proteome</keyword>
<evidence type="ECO:0000313" key="1">
    <source>
        <dbReference type="EMBL" id="GGH60875.1"/>
    </source>
</evidence>
<sequence length="83" mass="9516">MKKNKQALREILSAEDAELLLALGDSIYLPELKDRFQGVFEDIVREIRGGMCTVDQGYAYLEHFEMRLRVEQARIEESTPIGA</sequence>
<name>A0A917MSG3_9MICC</name>
<organism evidence="1 2">
    <name type="scientific">Rothia aerolata</name>
    <dbReference type="NCBI Taxonomy" id="1812262"/>
    <lineage>
        <taxon>Bacteria</taxon>
        <taxon>Bacillati</taxon>
        <taxon>Actinomycetota</taxon>
        <taxon>Actinomycetes</taxon>
        <taxon>Micrococcales</taxon>
        <taxon>Micrococcaceae</taxon>
        <taxon>Rothia</taxon>
    </lineage>
</organism>
<reference evidence="1 2" key="1">
    <citation type="journal article" date="2014" name="Int. J. Syst. Evol. Microbiol.">
        <title>Complete genome sequence of Corynebacterium casei LMG S-19264T (=DSM 44701T), isolated from a smear-ripened cheese.</title>
        <authorList>
            <consortium name="US DOE Joint Genome Institute (JGI-PGF)"/>
            <person name="Walter F."/>
            <person name="Albersmeier A."/>
            <person name="Kalinowski J."/>
            <person name="Ruckert C."/>
        </authorList>
    </citation>
    <scope>NUCLEOTIDE SEQUENCE [LARGE SCALE GENOMIC DNA]</scope>
    <source>
        <strain evidence="1 2">CCM 8669</strain>
    </source>
</reference>
<dbReference type="RefSeq" id="WP_188359148.1">
    <property type="nucleotide sequence ID" value="NZ_BMDC01000001.1"/>
</dbReference>
<dbReference type="EMBL" id="BMDC01000001">
    <property type="protein sequence ID" value="GGH60875.1"/>
    <property type="molecule type" value="Genomic_DNA"/>
</dbReference>
<dbReference type="Proteomes" id="UP000600171">
    <property type="component" value="Unassembled WGS sequence"/>
</dbReference>
<evidence type="ECO:0000313" key="2">
    <source>
        <dbReference type="Proteomes" id="UP000600171"/>
    </source>
</evidence>
<protein>
    <submittedName>
        <fullName evidence="1">Uncharacterized protein</fullName>
    </submittedName>
</protein>
<gene>
    <name evidence="1" type="ORF">GCM10007359_09500</name>
</gene>
<dbReference type="AlphaFoldDB" id="A0A917MSG3"/>
<comment type="caution">
    <text evidence="1">The sequence shown here is derived from an EMBL/GenBank/DDBJ whole genome shotgun (WGS) entry which is preliminary data.</text>
</comment>
<proteinExistence type="predicted"/>
<accession>A0A917MSG3</accession>